<reference evidence="5 6" key="1">
    <citation type="journal article" date="2020" name="ISME J.">
        <title>Uncovering the hidden diversity of litter-decomposition mechanisms in mushroom-forming fungi.</title>
        <authorList>
            <person name="Floudas D."/>
            <person name="Bentzer J."/>
            <person name="Ahren D."/>
            <person name="Johansson T."/>
            <person name="Persson P."/>
            <person name="Tunlid A."/>
        </authorList>
    </citation>
    <scope>NUCLEOTIDE SEQUENCE [LARGE SCALE GENOMIC DNA]</scope>
    <source>
        <strain evidence="5 6">CBS 406.79</strain>
    </source>
</reference>
<dbReference type="PANTHER" id="PTHR47706:SF4">
    <property type="entry name" value="NMRA-LIKE DOMAIN-CONTAINING PROTEIN"/>
    <property type="match status" value="1"/>
</dbReference>
<keyword evidence="2" id="KW-0521">NADP</keyword>
<evidence type="ECO:0000259" key="4">
    <source>
        <dbReference type="Pfam" id="PF05368"/>
    </source>
</evidence>
<dbReference type="AlphaFoldDB" id="A0A8H5HU20"/>
<feature type="domain" description="NmrA-like" evidence="4">
    <location>
        <begin position="3"/>
        <end position="266"/>
    </location>
</feature>
<dbReference type="Pfam" id="PF05368">
    <property type="entry name" value="NmrA"/>
    <property type="match status" value="1"/>
</dbReference>
<gene>
    <name evidence="5" type="ORF">D9757_004231</name>
</gene>
<organism evidence="5 6">
    <name type="scientific">Collybiopsis confluens</name>
    <dbReference type="NCBI Taxonomy" id="2823264"/>
    <lineage>
        <taxon>Eukaryota</taxon>
        <taxon>Fungi</taxon>
        <taxon>Dikarya</taxon>
        <taxon>Basidiomycota</taxon>
        <taxon>Agaricomycotina</taxon>
        <taxon>Agaricomycetes</taxon>
        <taxon>Agaricomycetidae</taxon>
        <taxon>Agaricales</taxon>
        <taxon>Marasmiineae</taxon>
        <taxon>Omphalotaceae</taxon>
        <taxon>Collybiopsis</taxon>
    </lineage>
</organism>
<dbReference type="Proteomes" id="UP000518752">
    <property type="component" value="Unassembled WGS sequence"/>
</dbReference>
<protein>
    <recommendedName>
        <fullName evidence="4">NmrA-like domain-containing protein</fullName>
    </recommendedName>
</protein>
<evidence type="ECO:0000256" key="3">
    <source>
        <dbReference type="ARBA" id="ARBA00023002"/>
    </source>
</evidence>
<dbReference type="InterPro" id="IPR051609">
    <property type="entry name" value="NmrA/Isoflavone_reductase-like"/>
</dbReference>
<dbReference type="SUPFAM" id="SSF51735">
    <property type="entry name" value="NAD(P)-binding Rossmann-fold domains"/>
    <property type="match status" value="1"/>
</dbReference>
<dbReference type="OrthoDB" id="9974981at2759"/>
<accession>A0A8H5HU20</accession>
<keyword evidence="3" id="KW-0560">Oxidoreductase</keyword>
<evidence type="ECO:0000313" key="5">
    <source>
        <dbReference type="EMBL" id="KAF5389607.1"/>
    </source>
</evidence>
<name>A0A8H5HU20_9AGAR</name>
<evidence type="ECO:0000313" key="6">
    <source>
        <dbReference type="Proteomes" id="UP000518752"/>
    </source>
</evidence>
<dbReference type="InterPro" id="IPR036291">
    <property type="entry name" value="NAD(P)-bd_dom_sf"/>
</dbReference>
<dbReference type="GO" id="GO:0016491">
    <property type="term" value="F:oxidoreductase activity"/>
    <property type="evidence" value="ECO:0007669"/>
    <property type="project" value="UniProtKB-KW"/>
</dbReference>
<evidence type="ECO:0000256" key="2">
    <source>
        <dbReference type="ARBA" id="ARBA00022857"/>
    </source>
</evidence>
<keyword evidence="6" id="KW-1185">Reference proteome</keyword>
<comment type="caution">
    <text evidence="5">The sequence shown here is derived from an EMBL/GenBank/DDBJ whole genome shotgun (WGS) entry which is preliminary data.</text>
</comment>
<dbReference type="Gene3D" id="3.90.25.10">
    <property type="entry name" value="UDP-galactose 4-epimerase, domain 1"/>
    <property type="match status" value="1"/>
</dbReference>
<evidence type="ECO:0000256" key="1">
    <source>
        <dbReference type="ARBA" id="ARBA00005725"/>
    </source>
</evidence>
<dbReference type="Gene3D" id="3.40.50.720">
    <property type="entry name" value="NAD(P)-binding Rossmann-like Domain"/>
    <property type="match status" value="1"/>
</dbReference>
<dbReference type="PANTHER" id="PTHR47706">
    <property type="entry name" value="NMRA-LIKE FAMILY PROTEIN"/>
    <property type="match status" value="1"/>
</dbReference>
<sequence length="320" mass="35914">MKSQRIAVAGGTGGIGNHIVDGLLEVKDIYSLHIIVLSRSSKPAISFANSSALVIAVDYNNIANIEKVLNEHRIDTVLSTLSSDDPWLFQSSQNNLLTAALNIPTVFRFSPSEYSHDSEALVRTIPFFTMKTDILKPLRQAKTARGEDKFQYTLFHPGAFMNYLGYGNSKPEGDKALGHLAPFPFVFDLKSRKVDVPGDGERKMVYTTAEDVGRFVAAATQLERWEEHSNMMGSWVSFNEVIAVAEKLVGRLNIKYNTAEEIDQRIGGEDPSMKNLYLFIYKAIVEGKYEVTRPFNVNETVGKMVKPVSVEEFLHRWWEA</sequence>
<dbReference type="InterPro" id="IPR008030">
    <property type="entry name" value="NmrA-like"/>
</dbReference>
<dbReference type="EMBL" id="JAACJN010000021">
    <property type="protein sequence ID" value="KAF5389607.1"/>
    <property type="molecule type" value="Genomic_DNA"/>
</dbReference>
<comment type="similarity">
    <text evidence="1">Belongs to the NmrA-type oxidoreductase family. Isoflavone reductase subfamily.</text>
</comment>
<proteinExistence type="inferred from homology"/>